<evidence type="ECO:0000313" key="11">
    <source>
        <dbReference type="EMBL" id="BAM05072.1"/>
    </source>
</evidence>
<dbReference type="SUPFAM" id="SSF54843">
    <property type="entry name" value="Ribosomal protein L22"/>
    <property type="match status" value="1"/>
</dbReference>
<accession>I0III4</accession>
<dbReference type="eggNOG" id="COG0091">
    <property type="taxonomic scope" value="Bacteria"/>
</dbReference>
<evidence type="ECO:0000256" key="5">
    <source>
        <dbReference type="ARBA" id="ARBA00023274"/>
    </source>
</evidence>
<reference evidence="11" key="1">
    <citation type="submission" date="2012-02" db="EMBL/GenBank/DDBJ databases">
        <title>Complete genome sequence of Phycisphaera mikurensis NBRC 102666.</title>
        <authorList>
            <person name="Ankai A."/>
            <person name="Hosoyama A."/>
            <person name="Terui Y."/>
            <person name="Sekine M."/>
            <person name="Fukai R."/>
            <person name="Kato Y."/>
            <person name="Nakamura S."/>
            <person name="Yamada-Narita S."/>
            <person name="Kawakoshi A."/>
            <person name="Fukunaga Y."/>
            <person name="Yamazaki S."/>
            <person name="Fujita N."/>
        </authorList>
    </citation>
    <scope>NUCLEOTIDE SEQUENCE [LARGE SCALE GENOMIC DNA]</scope>
    <source>
        <strain evidence="11">NBRC 102666</strain>
    </source>
</reference>
<dbReference type="PANTHER" id="PTHR13501">
    <property type="entry name" value="CHLOROPLAST 50S RIBOSOMAL PROTEIN L22-RELATED"/>
    <property type="match status" value="1"/>
</dbReference>
<proteinExistence type="inferred from homology"/>
<dbReference type="InterPro" id="IPR047867">
    <property type="entry name" value="Ribosomal_uL22_bac/org-type"/>
</dbReference>
<evidence type="ECO:0000256" key="4">
    <source>
        <dbReference type="ARBA" id="ARBA00022980"/>
    </source>
</evidence>
<dbReference type="GO" id="GO:0022625">
    <property type="term" value="C:cytosolic large ribosomal subunit"/>
    <property type="evidence" value="ECO:0007669"/>
    <property type="project" value="TreeGrafter"/>
</dbReference>
<evidence type="ECO:0000256" key="2">
    <source>
        <dbReference type="ARBA" id="ARBA00022730"/>
    </source>
</evidence>
<keyword evidence="2 7" id="KW-0699">rRNA-binding</keyword>
<dbReference type="HOGENOM" id="CLU_083987_3_3_0"/>
<comment type="similarity">
    <text evidence="1 7 8">Belongs to the universal ribosomal protein uL22 family.</text>
</comment>
<evidence type="ECO:0000256" key="7">
    <source>
        <dbReference type="HAMAP-Rule" id="MF_01331"/>
    </source>
</evidence>
<evidence type="ECO:0000256" key="9">
    <source>
        <dbReference type="RuleBase" id="RU004006"/>
    </source>
</evidence>
<dbReference type="InterPro" id="IPR001063">
    <property type="entry name" value="Ribosomal_uL22"/>
</dbReference>
<dbReference type="InterPro" id="IPR036394">
    <property type="entry name" value="Ribosomal_uL22_sf"/>
</dbReference>
<dbReference type="RefSeq" id="WP_014438280.1">
    <property type="nucleotide sequence ID" value="NC_017080.1"/>
</dbReference>
<evidence type="ECO:0000256" key="1">
    <source>
        <dbReference type="ARBA" id="ARBA00009451"/>
    </source>
</evidence>
<comment type="subunit">
    <text evidence="7 9">Part of the 50S ribosomal subunit.</text>
</comment>
<evidence type="ECO:0000256" key="8">
    <source>
        <dbReference type="RuleBase" id="RU004005"/>
    </source>
</evidence>
<organism evidence="11 12">
    <name type="scientific">Phycisphaera mikurensis (strain NBRC 102666 / KCTC 22515 / FYK2301M01)</name>
    <dbReference type="NCBI Taxonomy" id="1142394"/>
    <lineage>
        <taxon>Bacteria</taxon>
        <taxon>Pseudomonadati</taxon>
        <taxon>Planctomycetota</taxon>
        <taxon>Phycisphaerae</taxon>
        <taxon>Phycisphaerales</taxon>
        <taxon>Phycisphaeraceae</taxon>
        <taxon>Phycisphaera</taxon>
    </lineage>
</organism>
<sequence>MAFTSTHRNARISPLKVRQVVNLIRNKPAAEAVTTLELSKLRAALFVKTTLLAAIANADQGEANVRRLKVSDARVDSGPTIKRFQPKDRGRAHAIKKRTSHITVGVSEA</sequence>
<dbReference type="PATRIC" id="fig|1142394.8.peg.3014"/>
<dbReference type="GO" id="GO:0006412">
    <property type="term" value="P:translation"/>
    <property type="evidence" value="ECO:0007669"/>
    <property type="project" value="UniProtKB-UniRule"/>
</dbReference>
<keyword evidence="5 7" id="KW-0687">Ribonucleoprotein</keyword>
<dbReference type="Proteomes" id="UP000007881">
    <property type="component" value="Chromosome"/>
</dbReference>
<name>I0III4_PHYMF</name>
<keyword evidence="12" id="KW-1185">Reference proteome</keyword>
<dbReference type="NCBIfam" id="TIGR01044">
    <property type="entry name" value="rplV_bact"/>
    <property type="match status" value="1"/>
</dbReference>
<dbReference type="GO" id="GO:0003735">
    <property type="term" value="F:structural constituent of ribosome"/>
    <property type="evidence" value="ECO:0007669"/>
    <property type="project" value="InterPro"/>
</dbReference>
<dbReference type="Pfam" id="PF00237">
    <property type="entry name" value="Ribosomal_L22"/>
    <property type="match status" value="1"/>
</dbReference>
<comment type="function">
    <text evidence="7 10">This protein binds specifically to 23S rRNA; its binding is stimulated by other ribosomal proteins, e.g., L4, L17, and L20. It is important during the early stages of 50S assembly. It makes multiple contacts with different domains of the 23S rRNA in the assembled 50S subunit and ribosome.</text>
</comment>
<dbReference type="AlphaFoldDB" id="I0III4"/>
<dbReference type="HAMAP" id="MF_01331_B">
    <property type="entry name" value="Ribosomal_uL22_B"/>
    <property type="match status" value="1"/>
</dbReference>
<comment type="function">
    <text evidence="7">The globular domain of the protein is located near the polypeptide exit tunnel on the outside of the subunit, while an extended beta-hairpin is found that lines the wall of the exit tunnel in the center of the 70S ribosome.</text>
</comment>
<dbReference type="KEGG" id="phm:PSMK_29130"/>
<evidence type="ECO:0000256" key="6">
    <source>
        <dbReference type="ARBA" id="ARBA00035207"/>
    </source>
</evidence>
<dbReference type="OrthoDB" id="9805969at2"/>
<evidence type="ECO:0000256" key="10">
    <source>
        <dbReference type="RuleBase" id="RU004008"/>
    </source>
</evidence>
<evidence type="ECO:0000256" key="3">
    <source>
        <dbReference type="ARBA" id="ARBA00022884"/>
    </source>
</evidence>
<protein>
    <recommendedName>
        <fullName evidence="6 7">Large ribosomal subunit protein uL22</fullName>
    </recommendedName>
</protein>
<dbReference type="Gene3D" id="3.90.470.10">
    <property type="entry name" value="Ribosomal protein L22/L17"/>
    <property type="match status" value="1"/>
</dbReference>
<gene>
    <name evidence="7 11" type="primary">rplV</name>
    <name evidence="11" type="ordered locus">PSMK_29130</name>
</gene>
<dbReference type="PANTHER" id="PTHR13501:SF8">
    <property type="entry name" value="LARGE RIBOSOMAL SUBUNIT PROTEIN UL22M"/>
    <property type="match status" value="1"/>
</dbReference>
<evidence type="ECO:0000313" key="12">
    <source>
        <dbReference type="Proteomes" id="UP000007881"/>
    </source>
</evidence>
<keyword evidence="4 7" id="KW-0689">Ribosomal protein</keyword>
<dbReference type="STRING" id="1142394.PSMK_29130"/>
<dbReference type="CDD" id="cd00336">
    <property type="entry name" value="Ribosomal_L22"/>
    <property type="match status" value="1"/>
</dbReference>
<dbReference type="GO" id="GO:0019843">
    <property type="term" value="F:rRNA binding"/>
    <property type="evidence" value="ECO:0007669"/>
    <property type="project" value="UniProtKB-UniRule"/>
</dbReference>
<dbReference type="InterPro" id="IPR005727">
    <property type="entry name" value="Ribosomal_uL22_bac/chlpt-type"/>
</dbReference>
<keyword evidence="3 7" id="KW-0694">RNA-binding</keyword>
<dbReference type="EMBL" id="AP012338">
    <property type="protein sequence ID" value="BAM05072.1"/>
    <property type="molecule type" value="Genomic_DNA"/>
</dbReference>